<name>A0A834SZX0_9FABA</name>
<feature type="region of interest" description="Disordered" evidence="1">
    <location>
        <begin position="1"/>
        <end position="26"/>
    </location>
</feature>
<keyword evidence="3" id="KW-1185">Reference proteome</keyword>
<accession>A0A834SZX0</accession>
<proteinExistence type="predicted"/>
<organism evidence="2 3">
    <name type="scientific">Senna tora</name>
    <dbReference type="NCBI Taxonomy" id="362788"/>
    <lineage>
        <taxon>Eukaryota</taxon>
        <taxon>Viridiplantae</taxon>
        <taxon>Streptophyta</taxon>
        <taxon>Embryophyta</taxon>
        <taxon>Tracheophyta</taxon>
        <taxon>Spermatophyta</taxon>
        <taxon>Magnoliopsida</taxon>
        <taxon>eudicotyledons</taxon>
        <taxon>Gunneridae</taxon>
        <taxon>Pentapetalae</taxon>
        <taxon>rosids</taxon>
        <taxon>fabids</taxon>
        <taxon>Fabales</taxon>
        <taxon>Fabaceae</taxon>
        <taxon>Caesalpinioideae</taxon>
        <taxon>Cassia clade</taxon>
        <taxon>Senna</taxon>
    </lineage>
</organism>
<evidence type="ECO:0000313" key="2">
    <source>
        <dbReference type="EMBL" id="KAF7813234.1"/>
    </source>
</evidence>
<dbReference type="AlphaFoldDB" id="A0A834SZX0"/>
<reference evidence="2" key="1">
    <citation type="submission" date="2020-09" db="EMBL/GenBank/DDBJ databases">
        <title>Genome-Enabled Discovery of Anthraquinone Biosynthesis in Senna tora.</title>
        <authorList>
            <person name="Kang S.-H."/>
            <person name="Pandey R.P."/>
            <person name="Lee C.-M."/>
            <person name="Sim J.-S."/>
            <person name="Jeong J.-T."/>
            <person name="Choi B.-S."/>
            <person name="Jung M."/>
            <person name="Ginzburg D."/>
            <person name="Zhao K."/>
            <person name="Won S.Y."/>
            <person name="Oh T.-J."/>
            <person name="Yu Y."/>
            <person name="Kim N.-H."/>
            <person name="Lee O.R."/>
            <person name="Lee T.-H."/>
            <person name="Bashyal P."/>
            <person name="Kim T.-S."/>
            <person name="Lee W.-H."/>
            <person name="Kawkins C."/>
            <person name="Kim C.-K."/>
            <person name="Kim J.S."/>
            <person name="Ahn B.O."/>
            <person name="Rhee S.Y."/>
            <person name="Sohng J.K."/>
        </authorList>
    </citation>
    <scope>NUCLEOTIDE SEQUENCE</scope>
    <source>
        <tissue evidence="2">Leaf</tissue>
    </source>
</reference>
<comment type="caution">
    <text evidence="2">The sequence shown here is derived from an EMBL/GenBank/DDBJ whole genome shotgun (WGS) entry which is preliminary data.</text>
</comment>
<feature type="compositionally biased region" description="Polar residues" evidence="1">
    <location>
        <begin position="10"/>
        <end position="26"/>
    </location>
</feature>
<dbReference type="EMBL" id="JAAIUW010000010">
    <property type="protein sequence ID" value="KAF7813234.1"/>
    <property type="molecule type" value="Genomic_DNA"/>
</dbReference>
<gene>
    <name evidence="2" type="ORF">G2W53_034210</name>
</gene>
<evidence type="ECO:0000313" key="3">
    <source>
        <dbReference type="Proteomes" id="UP000634136"/>
    </source>
</evidence>
<sequence length="26" mass="2940">MTKATRPRRSQNTPNLTEAKQAQIQA</sequence>
<evidence type="ECO:0000256" key="1">
    <source>
        <dbReference type="SAM" id="MobiDB-lite"/>
    </source>
</evidence>
<protein>
    <submittedName>
        <fullName evidence="2">Uncharacterized protein</fullName>
    </submittedName>
</protein>
<dbReference type="Proteomes" id="UP000634136">
    <property type="component" value="Unassembled WGS sequence"/>
</dbReference>